<dbReference type="GO" id="GO:0005886">
    <property type="term" value="C:plasma membrane"/>
    <property type="evidence" value="ECO:0007669"/>
    <property type="project" value="TreeGrafter"/>
</dbReference>
<feature type="transmembrane region" description="Helical" evidence="8">
    <location>
        <begin position="231"/>
        <end position="250"/>
    </location>
</feature>
<evidence type="ECO:0000256" key="4">
    <source>
        <dbReference type="ARBA" id="ARBA00022692"/>
    </source>
</evidence>
<dbReference type="PANTHER" id="PTHR31806:SF8">
    <property type="entry name" value="TRANSPORTER, PUTATIVE (AFU_ORTHOLOGUE AFUA_2G03000)-RELATED"/>
    <property type="match status" value="1"/>
</dbReference>
<sequence length="509" mass="54628">MEDFEKPETAVSPSCMSTENVLTKLDVERNFSVIGLTTTKLSTASICSQNAFTWVKNSLCMTDIILASMGPLEYHLSFRDAFLCGMVGTLLGVVPVAFVSTFGPQSGHSTTVINRSLMGWFPATALAMLTVVAILGSLTIELILAGQILSGIVDHGSFSTSAAIVVSAIFTGVVSVIGIKKQIAFEDYTLFAQILAMFILSSAATSYVNYPQPGATLSSVQLQDTLLLGRRVLFSSLCMTRSIAYSLVAADVTSDDAISPNTGYILAQCVTGLLSAFSFTLVIGASLGARVVETATWQDTYEKSTGLLIAEILRPLGSRAKDLCGMVLVIGILLRMIKAVSCIYPSLYALTPRLKSVPTPIYPTVIMPACVLFAVLGMSHLSELMTSIVSITGYCTVIWFTIFLIEHFLFRSFTRPKGEQDLRDGEALFPYGLASSASCVIGYIVSVLSMTQSWYIGPLASISDIAGLDVSHHRSSPTFLSLMATTNSSRWSLDVQALLLSIHCCATLK</sequence>
<reference evidence="9 10" key="1">
    <citation type="submission" date="2018-10" db="EMBL/GenBank/DDBJ databases">
        <title>Fifty Aureobasidium pullulans genomes reveal a recombining polyextremotolerant generalist.</title>
        <authorList>
            <person name="Gostincar C."/>
            <person name="Turk M."/>
            <person name="Zajc J."/>
            <person name="Gunde-Cimerman N."/>
        </authorList>
    </citation>
    <scope>NUCLEOTIDE SEQUENCE [LARGE SCALE GENOMIC DNA]</scope>
    <source>
        <strain evidence="9 10">EXF-1645</strain>
    </source>
</reference>
<feature type="transmembrane region" description="Helical" evidence="8">
    <location>
        <begin position="190"/>
        <end position="210"/>
    </location>
</feature>
<feature type="transmembrane region" description="Helical" evidence="8">
    <location>
        <begin position="361"/>
        <end position="381"/>
    </location>
</feature>
<evidence type="ECO:0000256" key="5">
    <source>
        <dbReference type="ARBA" id="ARBA00022989"/>
    </source>
</evidence>
<evidence type="ECO:0000256" key="3">
    <source>
        <dbReference type="ARBA" id="ARBA00022448"/>
    </source>
</evidence>
<dbReference type="GO" id="GO:0000329">
    <property type="term" value="C:fungal-type vacuole membrane"/>
    <property type="evidence" value="ECO:0007669"/>
    <property type="project" value="TreeGrafter"/>
</dbReference>
<dbReference type="GO" id="GO:0022857">
    <property type="term" value="F:transmembrane transporter activity"/>
    <property type="evidence" value="ECO:0007669"/>
    <property type="project" value="InterPro"/>
</dbReference>
<evidence type="ECO:0000256" key="6">
    <source>
        <dbReference type="ARBA" id="ARBA00023136"/>
    </source>
</evidence>
<comment type="similarity">
    <text evidence="2 7">Belongs to the purine-cytosine permease (2.A.39) family.</text>
</comment>
<dbReference type="Pfam" id="PF02133">
    <property type="entry name" value="Transp_cyt_pur"/>
    <property type="match status" value="1"/>
</dbReference>
<feature type="transmembrane region" description="Helical" evidence="8">
    <location>
        <begin position="323"/>
        <end position="349"/>
    </location>
</feature>
<dbReference type="Proteomes" id="UP000308724">
    <property type="component" value="Unassembled WGS sequence"/>
</dbReference>
<dbReference type="Gene3D" id="1.10.4160.10">
    <property type="entry name" value="Hydantoin permease"/>
    <property type="match status" value="1"/>
</dbReference>
<evidence type="ECO:0000256" key="1">
    <source>
        <dbReference type="ARBA" id="ARBA00004141"/>
    </source>
</evidence>
<organism evidence="9 10">
    <name type="scientific">Aureobasidium pullulans</name>
    <name type="common">Black yeast</name>
    <name type="synonym">Pullularia pullulans</name>
    <dbReference type="NCBI Taxonomy" id="5580"/>
    <lineage>
        <taxon>Eukaryota</taxon>
        <taxon>Fungi</taxon>
        <taxon>Dikarya</taxon>
        <taxon>Ascomycota</taxon>
        <taxon>Pezizomycotina</taxon>
        <taxon>Dothideomycetes</taxon>
        <taxon>Dothideomycetidae</taxon>
        <taxon>Dothideales</taxon>
        <taxon>Saccotheciaceae</taxon>
        <taxon>Aureobasidium</taxon>
    </lineage>
</organism>
<feature type="transmembrane region" description="Helical" evidence="8">
    <location>
        <begin position="120"/>
        <end position="144"/>
    </location>
</feature>
<dbReference type="AlphaFoldDB" id="A0A4T0B1R1"/>
<feature type="transmembrane region" description="Helical" evidence="8">
    <location>
        <begin position="262"/>
        <end position="283"/>
    </location>
</feature>
<evidence type="ECO:0000256" key="8">
    <source>
        <dbReference type="SAM" id="Phobius"/>
    </source>
</evidence>
<dbReference type="PANTHER" id="PTHR31806">
    <property type="entry name" value="PURINE-CYTOSINE PERMEASE FCY2-RELATED"/>
    <property type="match status" value="1"/>
</dbReference>
<evidence type="ECO:0000256" key="7">
    <source>
        <dbReference type="PIRNR" id="PIRNR002744"/>
    </source>
</evidence>
<keyword evidence="4 8" id="KW-0812">Transmembrane</keyword>
<feature type="transmembrane region" description="Helical" evidence="8">
    <location>
        <begin position="156"/>
        <end position="178"/>
    </location>
</feature>
<gene>
    <name evidence="9" type="ORF">D6C78_10994</name>
</gene>
<evidence type="ECO:0000256" key="2">
    <source>
        <dbReference type="ARBA" id="ARBA00008974"/>
    </source>
</evidence>
<evidence type="ECO:0000313" key="10">
    <source>
        <dbReference type="Proteomes" id="UP000308724"/>
    </source>
</evidence>
<comment type="subcellular location">
    <subcellularLocation>
        <location evidence="1">Membrane</location>
        <topology evidence="1">Multi-pass membrane protein</topology>
    </subcellularLocation>
</comment>
<keyword evidence="5 8" id="KW-1133">Transmembrane helix</keyword>
<dbReference type="InterPro" id="IPR026030">
    <property type="entry name" value="Pur-cyt_permease_Fcy2/21/22"/>
</dbReference>
<name>A0A4T0B1R1_AURPU</name>
<evidence type="ECO:0000313" key="9">
    <source>
        <dbReference type="EMBL" id="TIA27829.1"/>
    </source>
</evidence>
<keyword evidence="3 7" id="KW-0813">Transport</keyword>
<feature type="transmembrane region" description="Helical" evidence="8">
    <location>
        <begin position="388"/>
        <end position="409"/>
    </location>
</feature>
<dbReference type="PIRSF" id="PIRSF002744">
    <property type="entry name" value="Pur-cyt_permease"/>
    <property type="match status" value="1"/>
</dbReference>
<feature type="transmembrane region" description="Helical" evidence="8">
    <location>
        <begin position="429"/>
        <end position="448"/>
    </location>
</feature>
<protein>
    <submittedName>
        <fullName evidence="9">Uncharacterized protein</fullName>
    </submittedName>
</protein>
<keyword evidence="6 7" id="KW-0472">Membrane</keyword>
<comment type="caution">
    <text evidence="9">The sequence shown here is derived from an EMBL/GenBank/DDBJ whole genome shotgun (WGS) entry which is preliminary data.</text>
</comment>
<dbReference type="InterPro" id="IPR001248">
    <property type="entry name" value="Pur-cyt_permease"/>
</dbReference>
<dbReference type="EMBL" id="QZBZ01000758">
    <property type="protein sequence ID" value="TIA27829.1"/>
    <property type="molecule type" value="Genomic_DNA"/>
</dbReference>
<accession>A0A4T0B1R1</accession>
<feature type="transmembrane region" description="Helical" evidence="8">
    <location>
        <begin position="81"/>
        <end position="100"/>
    </location>
</feature>
<proteinExistence type="inferred from homology"/>